<keyword evidence="9" id="KW-0675">Receptor</keyword>
<dbReference type="PRINTS" id="PR00019">
    <property type="entry name" value="LEURICHRPT"/>
</dbReference>
<evidence type="ECO:0000256" key="7">
    <source>
        <dbReference type="ARBA" id="ARBA00022989"/>
    </source>
</evidence>
<dbReference type="Gene3D" id="3.80.10.10">
    <property type="entry name" value="Ribonuclease Inhibitor"/>
    <property type="match status" value="4"/>
</dbReference>
<dbReference type="Proteomes" id="UP000005408">
    <property type="component" value="Unassembled WGS sequence"/>
</dbReference>
<keyword evidence="7 11" id="KW-1133">Transmembrane helix</keyword>
<proteinExistence type="inferred from homology"/>
<evidence type="ECO:0000256" key="5">
    <source>
        <dbReference type="ARBA" id="ARBA00022729"/>
    </source>
</evidence>
<evidence type="ECO:0000256" key="1">
    <source>
        <dbReference type="ARBA" id="ARBA00004479"/>
    </source>
</evidence>
<keyword evidence="15" id="KW-1185">Reference proteome</keyword>
<dbReference type="Pfam" id="PF13855">
    <property type="entry name" value="LRR_8"/>
    <property type="match status" value="2"/>
</dbReference>
<feature type="transmembrane region" description="Helical" evidence="11">
    <location>
        <begin position="502"/>
        <end position="523"/>
    </location>
</feature>
<name>A0A8W8KIN5_MAGGI</name>
<dbReference type="EnsemblMetazoa" id="G24067.2">
    <property type="protein sequence ID" value="G24067.2:cds"/>
    <property type="gene ID" value="G24067"/>
</dbReference>
<dbReference type="SMART" id="SM00369">
    <property type="entry name" value="LRR_TYP"/>
    <property type="match status" value="6"/>
</dbReference>
<dbReference type="EnsemblMetazoa" id="G24067.3">
    <property type="protein sequence ID" value="G24067.3:cds"/>
    <property type="gene ID" value="G24067"/>
</dbReference>
<dbReference type="PRINTS" id="PR01537">
    <property type="entry name" value="INTRLKN1R1F"/>
</dbReference>
<dbReference type="Gene3D" id="3.40.50.10140">
    <property type="entry name" value="Toll/interleukin-1 receptor homology (TIR) domain"/>
    <property type="match status" value="1"/>
</dbReference>
<dbReference type="AlphaFoldDB" id="A0A8W8KIN5"/>
<evidence type="ECO:0000256" key="10">
    <source>
        <dbReference type="ARBA" id="ARBA00023180"/>
    </source>
</evidence>
<reference evidence="14" key="1">
    <citation type="submission" date="2022-08" db="UniProtKB">
        <authorList>
            <consortium name="EnsemblMetazoa"/>
        </authorList>
    </citation>
    <scope>IDENTIFICATION</scope>
    <source>
        <strain evidence="14">05x7-T-G4-1.051#20</strain>
    </source>
</reference>
<dbReference type="PROSITE" id="PS50104">
    <property type="entry name" value="TIR"/>
    <property type="match status" value="1"/>
</dbReference>
<feature type="domain" description="TIR" evidence="13">
    <location>
        <begin position="553"/>
        <end position="692"/>
    </location>
</feature>
<dbReference type="GO" id="GO:0007165">
    <property type="term" value="P:signal transduction"/>
    <property type="evidence" value="ECO:0007669"/>
    <property type="project" value="InterPro"/>
</dbReference>
<keyword evidence="10" id="KW-0325">Glycoprotein</keyword>
<dbReference type="OrthoDB" id="6122686at2759"/>
<evidence type="ECO:0000256" key="4">
    <source>
        <dbReference type="ARBA" id="ARBA00022692"/>
    </source>
</evidence>
<dbReference type="SUPFAM" id="SSF52058">
    <property type="entry name" value="L domain-like"/>
    <property type="match status" value="2"/>
</dbReference>
<protein>
    <recommendedName>
        <fullName evidence="13">TIR domain-containing protein</fullName>
    </recommendedName>
</protein>
<dbReference type="SMART" id="SM00082">
    <property type="entry name" value="LRRCT"/>
    <property type="match status" value="1"/>
</dbReference>
<comment type="similarity">
    <text evidence="2">Belongs to the Toll-like receptor family.</text>
</comment>
<dbReference type="GO" id="GO:0038023">
    <property type="term" value="F:signaling receptor activity"/>
    <property type="evidence" value="ECO:0007669"/>
    <property type="project" value="TreeGrafter"/>
</dbReference>
<feature type="signal peptide" evidence="12">
    <location>
        <begin position="1"/>
        <end position="24"/>
    </location>
</feature>
<accession>A0A8W8KIN5</accession>
<dbReference type="InterPro" id="IPR001611">
    <property type="entry name" value="Leu-rich_rpt"/>
</dbReference>
<evidence type="ECO:0000256" key="9">
    <source>
        <dbReference type="ARBA" id="ARBA00023170"/>
    </source>
</evidence>
<dbReference type="InterPro" id="IPR000157">
    <property type="entry name" value="TIR_dom"/>
</dbReference>
<dbReference type="GO" id="GO:0005886">
    <property type="term" value="C:plasma membrane"/>
    <property type="evidence" value="ECO:0007669"/>
    <property type="project" value="TreeGrafter"/>
</dbReference>
<dbReference type="PANTHER" id="PTHR24365:SF530">
    <property type="entry name" value="MSTPROX-RELATED"/>
    <property type="match status" value="1"/>
</dbReference>
<evidence type="ECO:0000256" key="8">
    <source>
        <dbReference type="ARBA" id="ARBA00023136"/>
    </source>
</evidence>
<dbReference type="InterPro" id="IPR032675">
    <property type="entry name" value="LRR_dom_sf"/>
</dbReference>
<evidence type="ECO:0000256" key="12">
    <source>
        <dbReference type="SAM" id="SignalP"/>
    </source>
</evidence>
<dbReference type="SMR" id="A0A8W8KIN5"/>
<dbReference type="PANTHER" id="PTHR24365">
    <property type="entry name" value="TOLL-LIKE RECEPTOR"/>
    <property type="match status" value="1"/>
</dbReference>
<feature type="chain" id="PRO_5042431352" description="TIR domain-containing protein" evidence="12">
    <location>
        <begin position="25"/>
        <end position="697"/>
    </location>
</feature>
<sequence length="697" mass="79943">MKYLRTLTVFLLLVIHTCIPDGMASTSHCPDSVCFCRVLDTADCSYRNLSNIPSGLPASIRSLVMSGNPLYSLSDDFFRPVENLTLKNLALDKCNIFRMSTFTLEPLRSLEMLDLSSNKLYNAMLDECTEKLGYSTLKVLNLSENLLFTLDAIYNFLENKWFSNLTDLIMQQSQVRKVEMKSLKNLLYLQTLDLSQNAIEQFSSYGLPTLKTMDLSSNSLPEFPRPCNGSNNPFYPKLENLFLRRNRISETYLLEDYGHCLTALVKLDLSLNPIKIILPFAFVYFKDLTYLYLEQLLGVIEVNKFAFATLNLRELSIGNAVKGYMNVVDFYTFLLYNPFLKNLTLNNINLSLVNTSRMLSKLTNLTSLSILNCDIQNVPTITNLPLLSSIDMSFNSIQSLHAEAFQFLGKLKYISLKSNALTSVTLESLPRVLWDTSDVLIDLSSNPFDCVCSLEWFKLWYENNMNRTSGNASLYTCNTPTQWQEVPLVDFDTADCHELNQYVVMALIIAGVLCLVALSVIVVRRYRWDIKYYIHACKYNKLTSPPVNLRDDFLYDGFVAYNTRDRKWIMAELVEHVERKHNYKLCLHERDIIPGGVYVEDVLESIDFSRKFILVLSNNFMDDQWGRYETAIASHTLAEGGGGKLFLILLEDIRSEYITRSLKVLLKSIGHAEWTKNKNGQKIFWNNVVQNLEKSEK</sequence>
<evidence type="ECO:0000259" key="13">
    <source>
        <dbReference type="PROSITE" id="PS50104"/>
    </source>
</evidence>
<keyword evidence="5 12" id="KW-0732">Signal</keyword>
<dbReference type="InterPro" id="IPR000483">
    <property type="entry name" value="Cys-rich_flank_reg_C"/>
</dbReference>
<comment type="subcellular location">
    <subcellularLocation>
        <location evidence="1">Membrane</location>
        <topology evidence="1">Single-pass type I membrane protein</topology>
    </subcellularLocation>
</comment>
<dbReference type="InterPro" id="IPR035897">
    <property type="entry name" value="Toll_tir_struct_dom_sf"/>
</dbReference>
<evidence type="ECO:0000313" key="14">
    <source>
        <dbReference type="EnsemblMetazoa" id="G24067.2:cds"/>
    </source>
</evidence>
<evidence type="ECO:0000256" key="11">
    <source>
        <dbReference type="SAM" id="Phobius"/>
    </source>
</evidence>
<dbReference type="InterPro" id="IPR003591">
    <property type="entry name" value="Leu-rich_rpt_typical-subtyp"/>
</dbReference>
<organism evidence="14 15">
    <name type="scientific">Magallana gigas</name>
    <name type="common">Pacific oyster</name>
    <name type="synonym">Crassostrea gigas</name>
    <dbReference type="NCBI Taxonomy" id="29159"/>
    <lineage>
        <taxon>Eukaryota</taxon>
        <taxon>Metazoa</taxon>
        <taxon>Spiralia</taxon>
        <taxon>Lophotrochozoa</taxon>
        <taxon>Mollusca</taxon>
        <taxon>Bivalvia</taxon>
        <taxon>Autobranchia</taxon>
        <taxon>Pteriomorphia</taxon>
        <taxon>Ostreida</taxon>
        <taxon>Ostreoidea</taxon>
        <taxon>Ostreidae</taxon>
        <taxon>Magallana</taxon>
    </lineage>
</organism>
<evidence type="ECO:0000313" key="15">
    <source>
        <dbReference type="Proteomes" id="UP000005408"/>
    </source>
</evidence>
<evidence type="ECO:0000256" key="6">
    <source>
        <dbReference type="ARBA" id="ARBA00022737"/>
    </source>
</evidence>
<dbReference type="Pfam" id="PF01582">
    <property type="entry name" value="TIR"/>
    <property type="match status" value="1"/>
</dbReference>
<dbReference type="SUPFAM" id="SSF52200">
    <property type="entry name" value="Toll/Interleukin receptor TIR domain"/>
    <property type="match status" value="1"/>
</dbReference>
<dbReference type="OMA" id="VEIAYIC"/>
<keyword evidence="6" id="KW-0677">Repeat</keyword>
<dbReference type="EnsemblMetazoa" id="G24067.5">
    <property type="protein sequence ID" value="G24067.5:cds"/>
    <property type="gene ID" value="G24067"/>
</dbReference>
<evidence type="ECO:0000256" key="2">
    <source>
        <dbReference type="ARBA" id="ARBA00009634"/>
    </source>
</evidence>
<keyword evidence="4 11" id="KW-0812">Transmembrane</keyword>
<keyword evidence="3" id="KW-0433">Leucine-rich repeat</keyword>
<evidence type="ECO:0000256" key="3">
    <source>
        <dbReference type="ARBA" id="ARBA00022614"/>
    </source>
</evidence>
<keyword evidence="8 11" id="KW-0472">Membrane</keyword>
<dbReference type="SMART" id="SM00255">
    <property type="entry name" value="TIR"/>
    <property type="match status" value="1"/>
</dbReference>